<dbReference type="Proteomes" id="UP000324222">
    <property type="component" value="Unassembled WGS sequence"/>
</dbReference>
<dbReference type="EMBL" id="VSRR010011397">
    <property type="protein sequence ID" value="MPC53118.1"/>
    <property type="molecule type" value="Genomic_DNA"/>
</dbReference>
<gene>
    <name evidence="2" type="ORF">E2C01_047003</name>
</gene>
<evidence type="ECO:0000256" key="1">
    <source>
        <dbReference type="SAM" id="MobiDB-lite"/>
    </source>
</evidence>
<keyword evidence="3" id="KW-1185">Reference proteome</keyword>
<sequence length="293" mass="30857">MYRSLGDTHPPPHRTQARPAPTSHRPPPRPLARCVVCGVRCVVDSSGCAGGERRAIDASLGRCHCHPPPPSHLSCRVLTLADTRLLQFDALAVQGGHVAGAVGGVGWPAEWAGRLAGGAARRSGCGLVEVDGRSRSEGRQKQRRERRAARGLSRSVLRCSPATTVCYCTRDEAVVSAEVRRVVVCGVQCSDCVVVSLMCDARAHSEQLSRGDHGLVWPSGVPVPAAVVWRSVAVSAARASSVRTGGSLQCCGEVYAGVPVRCPRLAVPPVSARSSAARVPSRCSLGTQNVQCR</sequence>
<feature type="region of interest" description="Disordered" evidence="1">
    <location>
        <begin position="1"/>
        <end position="28"/>
    </location>
</feature>
<evidence type="ECO:0000313" key="2">
    <source>
        <dbReference type="EMBL" id="MPC53118.1"/>
    </source>
</evidence>
<reference evidence="2 3" key="1">
    <citation type="submission" date="2019-05" db="EMBL/GenBank/DDBJ databases">
        <title>Another draft genome of Portunus trituberculatus and its Hox gene families provides insights of decapod evolution.</title>
        <authorList>
            <person name="Jeong J.-H."/>
            <person name="Song I."/>
            <person name="Kim S."/>
            <person name="Choi T."/>
            <person name="Kim D."/>
            <person name="Ryu S."/>
            <person name="Kim W."/>
        </authorList>
    </citation>
    <scope>NUCLEOTIDE SEQUENCE [LARGE SCALE GENOMIC DNA]</scope>
    <source>
        <tissue evidence="2">Muscle</tissue>
    </source>
</reference>
<accession>A0A5B7G7M3</accession>
<proteinExistence type="predicted"/>
<dbReference type="AlphaFoldDB" id="A0A5B7G7M3"/>
<comment type="caution">
    <text evidence="2">The sequence shown here is derived from an EMBL/GenBank/DDBJ whole genome shotgun (WGS) entry which is preliminary data.</text>
</comment>
<organism evidence="2 3">
    <name type="scientific">Portunus trituberculatus</name>
    <name type="common">Swimming crab</name>
    <name type="synonym">Neptunus trituberculatus</name>
    <dbReference type="NCBI Taxonomy" id="210409"/>
    <lineage>
        <taxon>Eukaryota</taxon>
        <taxon>Metazoa</taxon>
        <taxon>Ecdysozoa</taxon>
        <taxon>Arthropoda</taxon>
        <taxon>Crustacea</taxon>
        <taxon>Multicrustacea</taxon>
        <taxon>Malacostraca</taxon>
        <taxon>Eumalacostraca</taxon>
        <taxon>Eucarida</taxon>
        <taxon>Decapoda</taxon>
        <taxon>Pleocyemata</taxon>
        <taxon>Brachyura</taxon>
        <taxon>Eubrachyura</taxon>
        <taxon>Portunoidea</taxon>
        <taxon>Portunidae</taxon>
        <taxon>Portuninae</taxon>
        <taxon>Portunus</taxon>
    </lineage>
</organism>
<name>A0A5B7G7M3_PORTR</name>
<protein>
    <submittedName>
        <fullName evidence="2">Uncharacterized protein</fullName>
    </submittedName>
</protein>
<evidence type="ECO:0000313" key="3">
    <source>
        <dbReference type="Proteomes" id="UP000324222"/>
    </source>
</evidence>